<reference evidence="2" key="2">
    <citation type="submission" date="2023-06" db="EMBL/GenBank/DDBJ databases">
        <authorList>
            <consortium name="Lawrence Berkeley National Laboratory"/>
            <person name="Haridas S."/>
            <person name="Hensen N."/>
            <person name="Bonometti L."/>
            <person name="Westerberg I."/>
            <person name="Brannstrom I.O."/>
            <person name="Guillou S."/>
            <person name="Cros-Aarteil S."/>
            <person name="Calhoun S."/>
            <person name="Kuo A."/>
            <person name="Mondo S."/>
            <person name="Pangilinan J."/>
            <person name="Riley R."/>
            <person name="Labutti K."/>
            <person name="Andreopoulos B."/>
            <person name="Lipzen A."/>
            <person name="Chen C."/>
            <person name="Yanf M."/>
            <person name="Daum C."/>
            <person name="Ng V."/>
            <person name="Clum A."/>
            <person name="Steindorff A."/>
            <person name="Ohm R."/>
            <person name="Martin F."/>
            <person name="Silar P."/>
            <person name="Natvig D."/>
            <person name="Lalanne C."/>
            <person name="Gautier V."/>
            <person name="Ament-Velasquez S.L."/>
            <person name="Kruys A."/>
            <person name="Hutchinson M.I."/>
            <person name="Powell A.J."/>
            <person name="Barry K."/>
            <person name="Miller A.N."/>
            <person name="Grigoriev I.V."/>
            <person name="Debuchy R."/>
            <person name="Gladieux P."/>
            <person name="Thoren M.H."/>
            <person name="Johannesson H."/>
        </authorList>
    </citation>
    <scope>NUCLEOTIDE SEQUENCE</scope>
    <source>
        <strain evidence="2">CBS 958.72</strain>
    </source>
</reference>
<feature type="coiled-coil region" evidence="1">
    <location>
        <begin position="93"/>
        <end position="120"/>
    </location>
</feature>
<keyword evidence="1" id="KW-0175">Coiled coil</keyword>
<evidence type="ECO:0000313" key="3">
    <source>
        <dbReference type="Proteomes" id="UP001287356"/>
    </source>
</evidence>
<sequence>MYYYTSDLLYIIPQKSLYTSRREELIKVDVVDSGHSLSQVMKFAGYRNAKTLVGHYLDDMSNVRRDVTEDFRSASIGRNPGLLQSLPAKAVEELEKRQEYVELSNQIEDLSLQIRATSEEGYA</sequence>
<accession>A0AAE0NFJ1</accession>
<evidence type="ECO:0000313" key="2">
    <source>
        <dbReference type="EMBL" id="KAK3380534.1"/>
    </source>
</evidence>
<evidence type="ECO:0000256" key="1">
    <source>
        <dbReference type="SAM" id="Coils"/>
    </source>
</evidence>
<reference evidence="2" key="1">
    <citation type="journal article" date="2023" name="Mol. Phylogenet. Evol.">
        <title>Genome-scale phylogeny and comparative genomics of the fungal order Sordariales.</title>
        <authorList>
            <person name="Hensen N."/>
            <person name="Bonometti L."/>
            <person name="Westerberg I."/>
            <person name="Brannstrom I.O."/>
            <person name="Guillou S."/>
            <person name="Cros-Aarteil S."/>
            <person name="Calhoun S."/>
            <person name="Haridas S."/>
            <person name="Kuo A."/>
            <person name="Mondo S."/>
            <person name="Pangilinan J."/>
            <person name="Riley R."/>
            <person name="LaButti K."/>
            <person name="Andreopoulos B."/>
            <person name="Lipzen A."/>
            <person name="Chen C."/>
            <person name="Yan M."/>
            <person name="Daum C."/>
            <person name="Ng V."/>
            <person name="Clum A."/>
            <person name="Steindorff A."/>
            <person name="Ohm R.A."/>
            <person name="Martin F."/>
            <person name="Silar P."/>
            <person name="Natvig D.O."/>
            <person name="Lalanne C."/>
            <person name="Gautier V."/>
            <person name="Ament-Velasquez S.L."/>
            <person name="Kruys A."/>
            <person name="Hutchinson M.I."/>
            <person name="Powell A.J."/>
            <person name="Barry K."/>
            <person name="Miller A.N."/>
            <person name="Grigoriev I.V."/>
            <person name="Debuchy R."/>
            <person name="Gladieux P."/>
            <person name="Hiltunen Thoren M."/>
            <person name="Johannesson H."/>
        </authorList>
    </citation>
    <scope>NUCLEOTIDE SEQUENCE</scope>
    <source>
        <strain evidence="2">CBS 958.72</strain>
    </source>
</reference>
<protein>
    <submittedName>
        <fullName evidence="2">Uncharacterized protein</fullName>
    </submittedName>
</protein>
<proteinExistence type="predicted"/>
<name>A0AAE0NFJ1_9PEZI</name>
<organism evidence="2 3">
    <name type="scientific">Lasiosphaeria ovina</name>
    <dbReference type="NCBI Taxonomy" id="92902"/>
    <lineage>
        <taxon>Eukaryota</taxon>
        <taxon>Fungi</taxon>
        <taxon>Dikarya</taxon>
        <taxon>Ascomycota</taxon>
        <taxon>Pezizomycotina</taxon>
        <taxon>Sordariomycetes</taxon>
        <taxon>Sordariomycetidae</taxon>
        <taxon>Sordariales</taxon>
        <taxon>Lasiosphaeriaceae</taxon>
        <taxon>Lasiosphaeria</taxon>
    </lineage>
</organism>
<dbReference type="AlphaFoldDB" id="A0AAE0NFJ1"/>
<dbReference type="Proteomes" id="UP001287356">
    <property type="component" value="Unassembled WGS sequence"/>
</dbReference>
<keyword evidence="3" id="KW-1185">Reference proteome</keyword>
<comment type="caution">
    <text evidence="2">The sequence shown here is derived from an EMBL/GenBank/DDBJ whole genome shotgun (WGS) entry which is preliminary data.</text>
</comment>
<dbReference type="EMBL" id="JAULSN010000002">
    <property type="protein sequence ID" value="KAK3380534.1"/>
    <property type="molecule type" value="Genomic_DNA"/>
</dbReference>
<gene>
    <name evidence="2" type="ORF">B0T24DRAFT_590996</name>
</gene>